<protein>
    <submittedName>
        <fullName evidence="1">Uncharacterized protein</fullName>
    </submittedName>
</protein>
<organism evidence="1 2">
    <name type="scientific">Couchioplanes caeruleus</name>
    <dbReference type="NCBI Taxonomy" id="56438"/>
    <lineage>
        <taxon>Bacteria</taxon>
        <taxon>Bacillati</taxon>
        <taxon>Actinomycetota</taxon>
        <taxon>Actinomycetes</taxon>
        <taxon>Micromonosporales</taxon>
        <taxon>Micromonosporaceae</taxon>
        <taxon>Couchioplanes</taxon>
    </lineage>
</organism>
<dbReference type="AlphaFoldDB" id="A0A3N1GRQ8"/>
<reference evidence="1 2" key="1">
    <citation type="submission" date="2018-11" db="EMBL/GenBank/DDBJ databases">
        <title>Sequencing the genomes of 1000 actinobacteria strains.</title>
        <authorList>
            <person name="Klenk H.-P."/>
        </authorList>
    </citation>
    <scope>NUCLEOTIDE SEQUENCE [LARGE SCALE GENOMIC DNA]</scope>
    <source>
        <strain evidence="1 2">DSM 43634</strain>
    </source>
</reference>
<name>A0A3N1GRQ8_9ACTN</name>
<comment type="caution">
    <text evidence="1">The sequence shown here is derived from an EMBL/GenBank/DDBJ whole genome shotgun (WGS) entry which is preliminary data.</text>
</comment>
<evidence type="ECO:0000313" key="2">
    <source>
        <dbReference type="Proteomes" id="UP000271683"/>
    </source>
</evidence>
<dbReference type="Proteomes" id="UP000271683">
    <property type="component" value="Unassembled WGS sequence"/>
</dbReference>
<sequence length="152" mass="16703">MVSAVTLVIDEDSRQVRQFVCPCCNTEAERTWANIYDDNTAVGVYYASCYHHNGVHETWIDAILGTWGDNQFDDHITFGCRVGPVAGSSTPAATLVNGGAAAPDSPIFGQKLSREEGLSHPRLAEFWKVVDTILEHDNLVRHHLYGTGSERG</sequence>
<gene>
    <name evidence="1" type="ORF">EDD30_5754</name>
</gene>
<accession>A0A3N1GRQ8</accession>
<evidence type="ECO:0000313" key="1">
    <source>
        <dbReference type="EMBL" id="ROP32806.1"/>
    </source>
</evidence>
<dbReference type="EMBL" id="RJKL01000001">
    <property type="protein sequence ID" value="ROP32806.1"/>
    <property type="molecule type" value="Genomic_DNA"/>
</dbReference>
<proteinExistence type="predicted"/>